<reference evidence="2" key="1">
    <citation type="submission" date="2018-10" db="EMBL/GenBank/DDBJ databases">
        <authorList>
            <person name="Gruber-Vodicka H."/>
            <person name="Jaeckle O."/>
        </authorList>
    </citation>
    <scope>NUCLEOTIDE SEQUENCE</scope>
</reference>
<dbReference type="EMBL" id="LR026963">
    <property type="protein sequence ID" value="VBB69017.1"/>
    <property type="molecule type" value="Genomic_DNA"/>
</dbReference>
<evidence type="ECO:0000313" key="2">
    <source>
        <dbReference type="EMBL" id="VBB69017.1"/>
    </source>
</evidence>
<proteinExistence type="predicted"/>
<dbReference type="AlphaFoldDB" id="A0A484H541"/>
<organism evidence="2">
    <name type="scientific">invertebrate metagenome</name>
    <dbReference type="NCBI Taxonomy" id="1711999"/>
    <lineage>
        <taxon>unclassified sequences</taxon>
        <taxon>metagenomes</taxon>
        <taxon>organismal metagenomes</taxon>
    </lineage>
</organism>
<feature type="region of interest" description="Disordered" evidence="1">
    <location>
        <begin position="39"/>
        <end position="65"/>
    </location>
</feature>
<feature type="compositionally biased region" description="Polar residues" evidence="1">
    <location>
        <begin position="41"/>
        <end position="55"/>
    </location>
</feature>
<sequence>MLYDRKILKWCSFQPGGVPIPLQLLDIPGQRKYHSAHGAVTASSASCSRHPTQLLHSDEQPDDHQSFSVAETQIRRIDESTLRPIRHYLLTAPRE</sequence>
<gene>
    <name evidence="2" type="ORF">RIEGSTA812A_PEG_490</name>
</gene>
<accession>A0A484H541</accession>
<name>A0A484H541_9ZZZZ</name>
<protein>
    <submittedName>
        <fullName evidence="2">Uncharacterized protein</fullName>
    </submittedName>
</protein>
<evidence type="ECO:0000256" key="1">
    <source>
        <dbReference type="SAM" id="MobiDB-lite"/>
    </source>
</evidence>
<feature type="compositionally biased region" description="Basic and acidic residues" evidence="1">
    <location>
        <begin position="56"/>
        <end position="65"/>
    </location>
</feature>